<evidence type="ECO:0000256" key="21">
    <source>
        <dbReference type="ARBA" id="ARBA00023136"/>
    </source>
</evidence>
<dbReference type="PRINTS" id="PR00195">
    <property type="entry name" value="DYNAMIN"/>
</dbReference>
<evidence type="ECO:0000256" key="2">
    <source>
        <dbReference type="ARBA" id="ARBA00004275"/>
    </source>
</evidence>
<dbReference type="EC" id="3.6.5.5" evidence="8"/>
<keyword evidence="22" id="KW-0576">Peroxisome</keyword>
<dbReference type="InterPro" id="IPR000375">
    <property type="entry name" value="Dynamin_stalk"/>
</dbReference>
<dbReference type="InterPro" id="IPR019762">
    <property type="entry name" value="Dynamin_GTPase_CS"/>
</dbReference>
<evidence type="ECO:0000256" key="16">
    <source>
        <dbReference type="ARBA" id="ARBA00023034"/>
    </source>
</evidence>
<comment type="subcellular location">
    <subcellularLocation>
        <location evidence="5">Cytoplasm</location>
        <location evidence="5">Cytosol</location>
    </subcellularLocation>
    <subcellularLocation>
        <location evidence="3">Cytoplasmic vesicle</location>
        <location evidence="3">Secretory vesicle</location>
        <location evidence="3">Synaptic vesicle membrane</location>
    </subcellularLocation>
    <subcellularLocation>
        <location evidence="1">Endomembrane system</location>
        <topology evidence="1">Peripheral membrane protein</topology>
    </subcellularLocation>
    <subcellularLocation>
        <location evidence="6">Golgi apparatus</location>
    </subcellularLocation>
    <subcellularLocation>
        <location evidence="7">Membrane</location>
        <location evidence="7">Clathrin-coated pit</location>
    </subcellularLocation>
    <subcellularLocation>
        <location evidence="4">Mitochondrion outer membrane</location>
        <topology evidence="4">Peripheral membrane protein</topology>
    </subcellularLocation>
    <subcellularLocation>
        <location evidence="2">Peroxisome</location>
    </subcellularLocation>
</comment>
<dbReference type="PROSITE" id="PS51718">
    <property type="entry name" value="G_DYNAMIN_2"/>
    <property type="match status" value="1"/>
</dbReference>
<dbReference type="GO" id="GO:0005829">
    <property type="term" value="C:cytosol"/>
    <property type="evidence" value="ECO:0007669"/>
    <property type="project" value="UniProtKB-SubCell"/>
</dbReference>
<dbReference type="PROSITE" id="PS51388">
    <property type="entry name" value="GED"/>
    <property type="match status" value="1"/>
</dbReference>
<dbReference type="InterPro" id="IPR030381">
    <property type="entry name" value="G_DYNAMIN_dom"/>
</dbReference>
<dbReference type="SUPFAM" id="SSF52540">
    <property type="entry name" value="P-loop containing nucleoside triphosphate hydrolases"/>
    <property type="match status" value="1"/>
</dbReference>
<dbReference type="SMART" id="SM00302">
    <property type="entry name" value="GED"/>
    <property type="match status" value="1"/>
</dbReference>
<dbReference type="GO" id="GO:0003924">
    <property type="term" value="F:GTPase activity"/>
    <property type="evidence" value="ECO:0007669"/>
    <property type="project" value="InterPro"/>
</dbReference>
<dbReference type="PROSITE" id="PS00410">
    <property type="entry name" value="G_DYNAMIN_1"/>
    <property type="match status" value="1"/>
</dbReference>
<dbReference type="GO" id="GO:0005525">
    <property type="term" value="F:GTP binding"/>
    <property type="evidence" value="ECO:0007669"/>
    <property type="project" value="UniProtKB-KW"/>
</dbReference>
<evidence type="ECO:0000313" key="30">
    <source>
        <dbReference type="Ensembl" id="ENSATEP00000078371.1"/>
    </source>
</evidence>
<protein>
    <recommendedName>
        <fullName evidence="10">Dynamin-1-like protein</fullName>
        <ecNumber evidence="8">3.6.5.5</ecNumber>
    </recommendedName>
    <alternativeName>
        <fullName evidence="9">Interferon-induced GTP-binding protein Mx</fullName>
    </alternativeName>
    <alternativeName>
        <fullName evidence="25">Interferon-inducible Mx protein</fullName>
    </alternativeName>
</protein>
<evidence type="ECO:0000256" key="4">
    <source>
        <dbReference type="ARBA" id="ARBA00004450"/>
    </source>
</evidence>
<reference evidence="30" key="2">
    <citation type="submission" date="2025-08" db="UniProtKB">
        <authorList>
            <consortium name="Ensembl"/>
        </authorList>
    </citation>
    <scope>IDENTIFICATION</scope>
</reference>
<comment type="catalytic activity">
    <reaction evidence="26">
        <text>GTP + H2O = GDP + phosphate + H(+)</text>
        <dbReference type="Rhea" id="RHEA:19669"/>
        <dbReference type="ChEBI" id="CHEBI:15377"/>
        <dbReference type="ChEBI" id="CHEBI:15378"/>
        <dbReference type="ChEBI" id="CHEBI:37565"/>
        <dbReference type="ChEBI" id="CHEBI:43474"/>
        <dbReference type="ChEBI" id="CHEBI:58189"/>
        <dbReference type="EC" id="3.6.5.5"/>
    </reaction>
</comment>
<dbReference type="Ensembl" id="ENSATET00000078573.1">
    <property type="protein sequence ID" value="ENSATEP00000078371.1"/>
    <property type="gene ID" value="ENSATEG00000030418.1"/>
</dbReference>
<keyword evidence="14" id="KW-0378">Hydrolase</keyword>
<dbReference type="GO" id="GO:0000266">
    <property type="term" value="P:mitochondrial fission"/>
    <property type="evidence" value="ECO:0007669"/>
    <property type="project" value="TreeGrafter"/>
</dbReference>
<evidence type="ECO:0000256" key="12">
    <source>
        <dbReference type="ARBA" id="ARBA00022741"/>
    </source>
</evidence>
<accession>A0AAQ6ITJ3</accession>
<evidence type="ECO:0000256" key="17">
    <source>
        <dbReference type="ARBA" id="ARBA00023108"/>
    </source>
</evidence>
<dbReference type="GO" id="GO:0016559">
    <property type="term" value="P:peroxisome fission"/>
    <property type="evidence" value="ECO:0007669"/>
    <property type="project" value="TreeGrafter"/>
</dbReference>
<keyword evidence="15" id="KW-0770">Synapse</keyword>
<evidence type="ECO:0000256" key="18">
    <source>
        <dbReference type="ARBA" id="ARBA00023121"/>
    </source>
</evidence>
<evidence type="ECO:0000256" key="22">
    <source>
        <dbReference type="ARBA" id="ARBA00023140"/>
    </source>
</evidence>
<dbReference type="AlphaFoldDB" id="A0AAQ6ITJ3"/>
<evidence type="ECO:0000256" key="26">
    <source>
        <dbReference type="ARBA" id="ARBA00048040"/>
    </source>
</evidence>
<keyword evidence="31" id="KW-1185">Reference proteome</keyword>
<evidence type="ECO:0000256" key="13">
    <source>
        <dbReference type="ARBA" id="ARBA00022787"/>
    </source>
</evidence>
<keyword evidence="20 27" id="KW-0342">GTP-binding</keyword>
<reference evidence="30" key="3">
    <citation type="submission" date="2025-09" db="UniProtKB">
        <authorList>
            <consortium name="Ensembl"/>
        </authorList>
    </citation>
    <scope>IDENTIFICATION</scope>
</reference>
<keyword evidence="21" id="KW-0472">Membrane</keyword>
<organism evidence="30 31">
    <name type="scientific">Anabas testudineus</name>
    <name type="common">Climbing perch</name>
    <name type="synonym">Anthias testudineus</name>
    <dbReference type="NCBI Taxonomy" id="64144"/>
    <lineage>
        <taxon>Eukaryota</taxon>
        <taxon>Metazoa</taxon>
        <taxon>Chordata</taxon>
        <taxon>Craniata</taxon>
        <taxon>Vertebrata</taxon>
        <taxon>Euteleostomi</taxon>
        <taxon>Actinopterygii</taxon>
        <taxon>Neopterygii</taxon>
        <taxon>Teleostei</taxon>
        <taxon>Neoteleostei</taxon>
        <taxon>Acanthomorphata</taxon>
        <taxon>Anabantaria</taxon>
        <taxon>Anabantiformes</taxon>
        <taxon>Anabantoidei</taxon>
        <taxon>Anabantidae</taxon>
        <taxon>Anabas</taxon>
    </lineage>
</organism>
<feature type="domain" description="GED" evidence="28">
    <location>
        <begin position="571"/>
        <end position="662"/>
    </location>
</feature>
<dbReference type="InterPro" id="IPR045063">
    <property type="entry name" value="Dynamin_N"/>
</dbReference>
<evidence type="ECO:0000259" key="28">
    <source>
        <dbReference type="PROSITE" id="PS51388"/>
    </source>
</evidence>
<dbReference type="InterPro" id="IPR001401">
    <property type="entry name" value="Dynamin_GTPase"/>
</dbReference>
<evidence type="ECO:0000256" key="14">
    <source>
        <dbReference type="ARBA" id="ARBA00022801"/>
    </source>
</evidence>
<dbReference type="GeneTree" id="ENSGT00940000155504"/>
<evidence type="ECO:0000256" key="1">
    <source>
        <dbReference type="ARBA" id="ARBA00004184"/>
    </source>
</evidence>
<evidence type="ECO:0000256" key="7">
    <source>
        <dbReference type="ARBA" id="ARBA00004600"/>
    </source>
</evidence>
<dbReference type="InterPro" id="IPR003130">
    <property type="entry name" value="GED"/>
</dbReference>
<keyword evidence="24" id="KW-0968">Cytoplasmic vesicle</keyword>
<dbReference type="GO" id="GO:0005777">
    <property type="term" value="C:peroxisome"/>
    <property type="evidence" value="ECO:0007669"/>
    <property type="project" value="UniProtKB-SubCell"/>
</dbReference>
<dbReference type="Pfam" id="PF02212">
    <property type="entry name" value="GED"/>
    <property type="match status" value="1"/>
</dbReference>
<sequence length="663" mass="73696">MEALIPVINKLQDVFNTVGADIIQLPQIAVVGTQSSGKSSVLESLVGRDLLPRGTGIVTRRPLILQLVHKILNNNNIIKILFSVLVTLQGISDEPIHLKIFSPHVVNLTLVDLPGITKVPVGDQPKDIELQIRDLILKHISNPNCIILAVTAANTDMATSEALKVAREVDPDGRRTLAVVTKLDLMDAGTDAMDVLMGRVIPVKLGLIGVVNRSQLDINNKKSVADAIRDEHAFLQKKYPSLASRNGTKYLARTLNRLLMHHIRDCLPELKTRINVLAAQYQSLLSSYGEPVEDQSATLLQLITKFATEYCNTIEGTAKYIETAELCGGARICYIFHETFGRTLESVDPLGGLSTIDILTAIRNATGPRPSLFVPEVSFELLVKKQVKRLEEPSLRCVELVHEEMQRIIQHCSNYSTQELQRFPKLHESIVEVVTSLLRKRLPITNEMVHNLVAIELAYINTKHPDFADACGVMNNNIEEQRRNRMRELPTAVPRDKVRELMDFNIGLVSTAPAPGSQVEQDGTGNWRGMLKKGEEAPGSGPGSPLKGAVNLLDVPVPVARKLSSREQRDCEVIERLIKSYFLIVRKNIQDSVPKAVMHFLVNHVKDSLQSELVGQLYKSGLLNDLLTESEDMAQRRKEAADMLQALQKASQVIAEIRETHLW</sequence>
<dbReference type="GO" id="GO:0048312">
    <property type="term" value="P:intracellular distribution of mitochondria"/>
    <property type="evidence" value="ECO:0007669"/>
    <property type="project" value="TreeGrafter"/>
</dbReference>
<evidence type="ECO:0000256" key="9">
    <source>
        <dbReference type="ARBA" id="ARBA00015210"/>
    </source>
</evidence>
<evidence type="ECO:0000256" key="19">
    <source>
        <dbReference type="ARBA" id="ARBA00023128"/>
    </source>
</evidence>
<keyword evidence="23" id="KW-0168">Coated pit</keyword>
<dbReference type="GO" id="GO:0030672">
    <property type="term" value="C:synaptic vesicle membrane"/>
    <property type="evidence" value="ECO:0007669"/>
    <property type="project" value="UniProtKB-SubCell"/>
</dbReference>
<keyword evidence="16" id="KW-0333">Golgi apparatus</keyword>
<keyword evidence="17" id="KW-0090">Biological rhythms</keyword>
<keyword evidence="12 27" id="KW-0547">Nucleotide-binding</keyword>
<keyword evidence="13" id="KW-1000">Mitochondrion outer membrane</keyword>
<dbReference type="InterPro" id="IPR027417">
    <property type="entry name" value="P-loop_NTPase"/>
</dbReference>
<name>A0AAQ6ITJ3_ANATE</name>
<evidence type="ECO:0000256" key="5">
    <source>
        <dbReference type="ARBA" id="ARBA00004514"/>
    </source>
</evidence>
<evidence type="ECO:0000256" key="24">
    <source>
        <dbReference type="ARBA" id="ARBA00023329"/>
    </source>
</evidence>
<dbReference type="GO" id="GO:0005741">
    <property type="term" value="C:mitochondrial outer membrane"/>
    <property type="evidence" value="ECO:0007669"/>
    <property type="project" value="UniProtKB-SubCell"/>
</dbReference>
<proteinExistence type="inferred from homology"/>
<evidence type="ECO:0000256" key="15">
    <source>
        <dbReference type="ARBA" id="ARBA00023018"/>
    </source>
</evidence>
<evidence type="ECO:0000256" key="23">
    <source>
        <dbReference type="ARBA" id="ARBA00023176"/>
    </source>
</evidence>
<evidence type="ECO:0000256" key="6">
    <source>
        <dbReference type="ARBA" id="ARBA00004555"/>
    </source>
</evidence>
<dbReference type="GO" id="GO:0005905">
    <property type="term" value="C:clathrin-coated pit"/>
    <property type="evidence" value="ECO:0007669"/>
    <property type="project" value="UniProtKB-SubCell"/>
</dbReference>
<dbReference type="Gene3D" id="1.20.120.1240">
    <property type="entry name" value="Dynamin, middle domain"/>
    <property type="match status" value="1"/>
</dbReference>
<keyword evidence="18" id="KW-0446">Lipid-binding</keyword>
<evidence type="ECO:0000256" key="27">
    <source>
        <dbReference type="RuleBase" id="RU003932"/>
    </source>
</evidence>
<dbReference type="PANTHER" id="PTHR11566:SF39">
    <property type="entry name" value="DYNAMIN-1-LIKE PROTEIN"/>
    <property type="match status" value="1"/>
</dbReference>
<dbReference type="GO" id="GO:0006897">
    <property type="term" value="P:endocytosis"/>
    <property type="evidence" value="ECO:0007669"/>
    <property type="project" value="TreeGrafter"/>
</dbReference>
<dbReference type="FunFam" id="1.20.120.1240:FF:000001">
    <property type="entry name" value="Dynamin 1 like"/>
    <property type="match status" value="1"/>
</dbReference>
<dbReference type="GO" id="GO:0005874">
    <property type="term" value="C:microtubule"/>
    <property type="evidence" value="ECO:0007669"/>
    <property type="project" value="TreeGrafter"/>
</dbReference>
<dbReference type="FunFam" id="3.40.50.300:FF:003750">
    <property type="entry name" value="Dynamin 1 like"/>
    <property type="match status" value="1"/>
</dbReference>
<keyword evidence="11" id="KW-0963">Cytoplasm</keyword>
<dbReference type="Gene3D" id="3.40.50.300">
    <property type="entry name" value="P-loop containing nucleotide triphosphate hydrolases"/>
    <property type="match status" value="1"/>
</dbReference>
<dbReference type="SMART" id="SM00053">
    <property type="entry name" value="DYNc"/>
    <property type="match status" value="1"/>
</dbReference>
<evidence type="ECO:0000256" key="20">
    <source>
        <dbReference type="ARBA" id="ARBA00023134"/>
    </source>
</evidence>
<dbReference type="Proteomes" id="UP000265040">
    <property type="component" value="Chromosome 23"/>
</dbReference>
<keyword evidence="19" id="KW-0496">Mitochondrion</keyword>
<feature type="domain" description="Dynamin-type G" evidence="29">
    <location>
        <begin position="22"/>
        <end position="268"/>
    </location>
</feature>
<reference evidence="30 31" key="1">
    <citation type="submission" date="2021-04" db="EMBL/GenBank/DDBJ databases">
        <authorList>
            <consortium name="Wellcome Sanger Institute Data Sharing"/>
        </authorList>
    </citation>
    <scope>NUCLEOTIDE SEQUENCE [LARGE SCALE GENOMIC DNA]</scope>
</reference>
<evidence type="ECO:0000256" key="3">
    <source>
        <dbReference type="ARBA" id="ARBA00004432"/>
    </source>
</evidence>
<dbReference type="PANTHER" id="PTHR11566">
    <property type="entry name" value="DYNAMIN"/>
    <property type="match status" value="1"/>
</dbReference>
<dbReference type="GO" id="GO:0008017">
    <property type="term" value="F:microtubule binding"/>
    <property type="evidence" value="ECO:0007669"/>
    <property type="project" value="TreeGrafter"/>
</dbReference>
<evidence type="ECO:0000256" key="25">
    <source>
        <dbReference type="ARBA" id="ARBA00031810"/>
    </source>
</evidence>
<dbReference type="GO" id="GO:0048511">
    <property type="term" value="P:rhythmic process"/>
    <property type="evidence" value="ECO:0007669"/>
    <property type="project" value="UniProtKB-KW"/>
</dbReference>
<dbReference type="GO" id="GO:0043653">
    <property type="term" value="P:mitochondrial fragmentation involved in apoptotic process"/>
    <property type="evidence" value="ECO:0007669"/>
    <property type="project" value="TreeGrafter"/>
</dbReference>
<dbReference type="CDD" id="cd08771">
    <property type="entry name" value="DLP_1"/>
    <property type="match status" value="1"/>
</dbReference>
<dbReference type="InterPro" id="IPR022812">
    <property type="entry name" value="Dynamin"/>
</dbReference>
<evidence type="ECO:0000256" key="8">
    <source>
        <dbReference type="ARBA" id="ARBA00011980"/>
    </source>
</evidence>
<dbReference type="Pfam" id="PF00350">
    <property type="entry name" value="Dynamin_N"/>
    <property type="match status" value="2"/>
</dbReference>
<comment type="similarity">
    <text evidence="27">Belongs to the TRAFAC class dynamin-like GTPase superfamily. Dynamin/Fzo/YdjA family.</text>
</comment>
<evidence type="ECO:0000256" key="11">
    <source>
        <dbReference type="ARBA" id="ARBA00022490"/>
    </source>
</evidence>
<dbReference type="GO" id="GO:0008289">
    <property type="term" value="F:lipid binding"/>
    <property type="evidence" value="ECO:0007669"/>
    <property type="project" value="UniProtKB-KW"/>
</dbReference>
<evidence type="ECO:0000259" key="29">
    <source>
        <dbReference type="PROSITE" id="PS51718"/>
    </source>
</evidence>
<evidence type="ECO:0000313" key="31">
    <source>
        <dbReference type="Proteomes" id="UP000265040"/>
    </source>
</evidence>
<dbReference type="GO" id="GO:0005794">
    <property type="term" value="C:Golgi apparatus"/>
    <property type="evidence" value="ECO:0007669"/>
    <property type="project" value="UniProtKB-SubCell"/>
</dbReference>
<evidence type="ECO:0000256" key="10">
    <source>
        <dbReference type="ARBA" id="ARBA00018833"/>
    </source>
</evidence>
<dbReference type="Pfam" id="PF01031">
    <property type="entry name" value="Dynamin_M"/>
    <property type="match status" value="1"/>
</dbReference>
<dbReference type="InterPro" id="IPR020850">
    <property type="entry name" value="GED_dom"/>
</dbReference>